<reference evidence="2" key="1">
    <citation type="submission" date="2021-01" db="EMBL/GenBank/DDBJ databases">
        <title>Genome sequence of Phenylobacterium sp. 20VBR1 isolated from a valley glaceir, Ny-Alesund, Svalbard.</title>
        <authorList>
            <person name="Thomas F.A."/>
            <person name="Krishnan K.P."/>
            <person name="Sinha R.K."/>
        </authorList>
    </citation>
    <scope>NUCLEOTIDE SEQUENCE</scope>
    <source>
        <strain evidence="2">20VBR1</strain>
    </source>
</reference>
<accession>A0A974P4T5</accession>
<feature type="chain" id="PRO_5038115493" evidence="1">
    <location>
        <begin position="27"/>
        <end position="57"/>
    </location>
</feature>
<name>A0A974P4T5_9CAUL</name>
<keyword evidence="1" id="KW-0732">Signal</keyword>
<proteinExistence type="predicted"/>
<evidence type="ECO:0000313" key="2">
    <source>
        <dbReference type="EMBL" id="QQZ51216.1"/>
    </source>
</evidence>
<evidence type="ECO:0000256" key="1">
    <source>
        <dbReference type="SAM" id="SignalP"/>
    </source>
</evidence>
<sequence>MNSMLRTALLGTVAAASLAAPHFAFAQTAGQAVDVEKWWSPDRASAATPSTPRCRCR</sequence>
<gene>
    <name evidence="2" type="ORF">JKL49_08940</name>
</gene>
<feature type="signal peptide" evidence="1">
    <location>
        <begin position="1"/>
        <end position="26"/>
    </location>
</feature>
<protein>
    <submittedName>
        <fullName evidence="2">Uncharacterized protein</fullName>
    </submittedName>
</protein>
<organism evidence="2">
    <name type="scientific">Phenylobacterium glaciei</name>
    <dbReference type="NCBI Taxonomy" id="2803784"/>
    <lineage>
        <taxon>Bacteria</taxon>
        <taxon>Pseudomonadati</taxon>
        <taxon>Pseudomonadota</taxon>
        <taxon>Alphaproteobacteria</taxon>
        <taxon>Caulobacterales</taxon>
        <taxon>Caulobacteraceae</taxon>
        <taxon>Phenylobacterium</taxon>
    </lineage>
</organism>
<dbReference type="EMBL" id="CP068570">
    <property type="protein sequence ID" value="QQZ51216.1"/>
    <property type="molecule type" value="Genomic_DNA"/>
</dbReference>
<dbReference type="AlphaFoldDB" id="A0A974P4T5"/>